<keyword evidence="7" id="KW-1185">Reference proteome</keyword>
<evidence type="ECO:0000256" key="3">
    <source>
        <dbReference type="ARBA" id="ARBA00038335"/>
    </source>
</evidence>
<dbReference type="Gene3D" id="2.130.10.10">
    <property type="entry name" value="YVTN repeat-like/Quinoprotein amine dehydrogenase"/>
    <property type="match status" value="1"/>
</dbReference>
<evidence type="ECO:0000256" key="1">
    <source>
        <dbReference type="ARBA" id="ARBA00004123"/>
    </source>
</evidence>
<dbReference type="Pfam" id="PF04003">
    <property type="entry name" value="Utp12"/>
    <property type="match status" value="1"/>
</dbReference>
<gene>
    <name evidence="6" type="ORF">BD324DRAFT_575830</name>
</gene>
<evidence type="ECO:0000313" key="6">
    <source>
        <dbReference type="EMBL" id="ORX39680.1"/>
    </source>
</evidence>
<dbReference type="AlphaFoldDB" id="A0A1Y1UNQ9"/>
<dbReference type="SUPFAM" id="SSF50978">
    <property type="entry name" value="WD40 repeat-like"/>
    <property type="match status" value="1"/>
</dbReference>
<feature type="region of interest" description="Disordered" evidence="4">
    <location>
        <begin position="593"/>
        <end position="679"/>
    </location>
</feature>
<dbReference type="EMBL" id="NBSH01000002">
    <property type="protein sequence ID" value="ORX39680.1"/>
    <property type="molecule type" value="Genomic_DNA"/>
</dbReference>
<accession>A0A1Y1UNQ9</accession>
<protein>
    <recommendedName>
        <fullName evidence="5">Small-subunit processome Utp12 domain-containing protein</fullName>
    </recommendedName>
</protein>
<dbReference type="InterPro" id="IPR036322">
    <property type="entry name" value="WD40_repeat_dom_sf"/>
</dbReference>
<dbReference type="GO" id="GO:0000462">
    <property type="term" value="P:maturation of SSU-rRNA from tricistronic rRNA transcript (SSU-rRNA, 5.8S rRNA, LSU-rRNA)"/>
    <property type="evidence" value="ECO:0007669"/>
    <property type="project" value="TreeGrafter"/>
</dbReference>
<feature type="region of interest" description="Disordered" evidence="4">
    <location>
        <begin position="1"/>
        <end position="27"/>
    </location>
</feature>
<comment type="similarity">
    <text evidence="3">Belongs to the UTP5 family.</text>
</comment>
<keyword evidence="2" id="KW-0539">Nucleus</keyword>
<organism evidence="6 7">
    <name type="scientific">Kockovaella imperatae</name>
    <dbReference type="NCBI Taxonomy" id="4999"/>
    <lineage>
        <taxon>Eukaryota</taxon>
        <taxon>Fungi</taxon>
        <taxon>Dikarya</taxon>
        <taxon>Basidiomycota</taxon>
        <taxon>Agaricomycotina</taxon>
        <taxon>Tremellomycetes</taxon>
        <taxon>Tremellales</taxon>
        <taxon>Cuniculitremaceae</taxon>
        <taxon>Kockovaella</taxon>
    </lineage>
</organism>
<dbReference type="STRING" id="4999.A0A1Y1UNQ9"/>
<evidence type="ECO:0000256" key="4">
    <source>
        <dbReference type="SAM" id="MobiDB-lite"/>
    </source>
</evidence>
<dbReference type="OrthoDB" id="30195at2759"/>
<comment type="caution">
    <text evidence="6">The sequence shown here is derived from an EMBL/GenBank/DDBJ whole genome shotgun (WGS) entry which is preliminary data.</text>
</comment>
<proteinExistence type="inferred from homology"/>
<evidence type="ECO:0000313" key="7">
    <source>
        <dbReference type="Proteomes" id="UP000193218"/>
    </source>
</evidence>
<feature type="domain" description="Small-subunit processome Utp12" evidence="5">
    <location>
        <begin position="460"/>
        <end position="577"/>
    </location>
</feature>
<dbReference type="RefSeq" id="XP_021873465.1">
    <property type="nucleotide sequence ID" value="XM_022013148.1"/>
</dbReference>
<sequence length="679" mass="71887">MAPKQPVAGPSRIKASSSQSPPPPPAVSAFNASGSFYACAQPVLGSADKVSVWDINTDRVIAELELDASKATSLTWSSVSGSGPSKKKRRKSETTNGSEEALIISTSLGSVVAFSPKRSERIRQIEVGQVTAATSSSQGSLFATAKELVFVDINFNNTSTRFEHGSTAPITALSILPTSSPENLHVLLGSTSSIVSLHLDLSTSKVTHTSPPLPVSTTHVTALYPLPISKSGCSFLVVSHDDRTVSQYTLPSPSALAKLSYRYAAPTPSPVHSCSLNPSHLSVLHYSGEISLFPLPTELDLARPKSGQSSTIKVVYGQDSRLATLCGAVFVDDGALACGRSLGGGRVKWVRAAYESPDGSIQSETVVKSDGQDLVSSANQSDVPTQRFVAPTPLEVPAEDDGEPAAALPADVDMADLTLGERLLAMPNGDANPESAPPTTGPTNAASLTRLLVQALHTSDPALLNLVLTHRDPILIRNTIRKMPPTLALPLLKACIERLGQGKGAHSRGGGRGAAQNEQQARGTIQWVKGVLIERGSLLMTMPSLSISLAQLSNLLQERMKLYQPLQSLSGRLDLALSQIEIRRLAEAQASQAQGKGEGYHYIEGQSDSDSDDEVRVEVGDGDGEVEDVDMRVNGVDSDDDEEEEEEDALESGSDEDDDFDIDGDDGDEDSDGSVEYDD</sequence>
<dbReference type="PANTHER" id="PTHR44267:SF1">
    <property type="entry name" value="WD REPEAT-CONTAINING PROTEIN 43"/>
    <property type="match status" value="1"/>
</dbReference>
<feature type="region of interest" description="Disordered" evidence="4">
    <location>
        <begin position="75"/>
        <end position="98"/>
    </location>
</feature>
<dbReference type="InterPro" id="IPR052414">
    <property type="entry name" value="U3_snoRNA-assoc_WDR"/>
</dbReference>
<dbReference type="FunCoup" id="A0A1Y1UNQ9">
    <property type="interactions" value="486"/>
</dbReference>
<feature type="compositionally biased region" description="Acidic residues" evidence="4">
    <location>
        <begin position="637"/>
        <end position="679"/>
    </location>
</feature>
<reference evidence="6 7" key="1">
    <citation type="submission" date="2017-03" db="EMBL/GenBank/DDBJ databases">
        <title>Widespread Adenine N6-methylation of Active Genes in Fungi.</title>
        <authorList>
            <consortium name="DOE Joint Genome Institute"/>
            <person name="Mondo S.J."/>
            <person name="Dannebaum R.O."/>
            <person name="Kuo R.C."/>
            <person name="Louie K.B."/>
            <person name="Bewick A.J."/>
            <person name="Labutti K."/>
            <person name="Haridas S."/>
            <person name="Kuo A."/>
            <person name="Salamov A."/>
            <person name="Ahrendt S.R."/>
            <person name="Lau R."/>
            <person name="Bowen B.P."/>
            <person name="Lipzen A."/>
            <person name="Sullivan W."/>
            <person name="Andreopoulos W.B."/>
            <person name="Clum A."/>
            <person name="Lindquist E."/>
            <person name="Daum C."/>
            <person name="Northen T.R."/>
            <person name="Ramamoorthy G."/>
            <person name="Schmitz R.J."/>
            <person name="Gryganskyi A."/>
            <person name="Culley D."/>
            <person name="Magnuson J."/>
            <person name="James T.Y."/>
            <person name="O'Malley M.A."/>
            <person name="Stajich J.E."/>
            <person name="Spatafora J.W."/>
            <person name="Visel A."/>
            <person name="Grigoriev I.V."/>
        </authorList>
    </citation>
    <scope>NUCLEOTIDE SEQUENCE [LARGE SCALE GENOMIC DNA]</scope>
    <source>
        <strain evidence="6 7">NRRL Y-17943</strain>
    </source>
</reference>
<comment type="subcellular location">
    <subcellularLocation>
        <location evidence="1">Nucleus</location>
    </subcellularLocation>
</comment>
<dbReference type="InterPro" id="IPR007148">
    <property type="entry name" value="SSU_processome_Utp12"/>
</dbReference>
<evidence type="ECO:0000256" key="2">
    <source>
        <dbReference type="ARBA" id="ARBA00023242"/>
    </source>
</evidence>
<dbReference type="PANTHER" id="PTHR44267">
    <property type="entry name" value="WD REPEAT-CONTAINING PROTEIN 43"/>
    <property type="match status" value="1"/>
</dbReference>
<evidence type="ECO:0000259" key="5">
    <source>
        <dbReference type="Pfam" id="PF04003"/>
    </source>
</evidence>
<dbReference type="GeneID" id="33554956"/>
<dbReference type="InParanoid" id="A0A1Y1UNQ9"/>
<dbReference type="GO" id="GO:0032040">
    <property type="term" value="C:small-subunit processome"/>
    <property type="evidence" value="ECO:0007669"/>
    <property type="project" value="UniProtKB-ARBA"/>
</dbReference>
<dbReference type="Proteomes" id="UP000193218">
    <property type="component" value="Unassembled WGS sequence"/>
</dbReference>
<dbReference type="InterPro" id="IPR015943">
    <property type="entry name" value="WD40/YVTN_repeat-like_dom_sf"/>
</dbReference>
<name>A0A1Y1UNQ9_9TREE</name>